<dbReference type="GO" id="GO:0016020">
    <property type="term" value="C:membrane"/>
    <property type="evidence" value="ECO:0007669"/>
    <property type="project" value="TreeGrafter"/>
</dbReference>
<name>A0AAX6MJP9_9PEZI</name>
<dbReference type="EMBL" id="JBANMG010000005">
    <property type="protein sequence ID" value="KAK6952865.1"/>
    <property type="molecule type" value="Genomic_DNA"/>
</dbReference>
<accession>A0AAX6MJP9</accession>
<dbReference type="GO" id="GO:0047372">
    <property type="term" value="F:monoacylglycerol lipase activity"/>
    <property type="evidence" value="ECO:0007669"/>
    <property type="project" value="TreeGrafter"/>
</dbReference>
<dbReference type="Proteomes" id="UP001369815">
    <property type="component" value="Unassembled WGS sequence"/>
</dbReference>
<dbReference type="InterPro" id="IPR050266">
    <property type="entry name" value="AB_hydrolase_sf"/>
</dbReference>
<protein>
    <recommendedName>
        <fullName evidence="1">AB hydrolase-1 domain-containing protein</fullName>
    </recommendedName>
</protein>
<evidence type="ECO:0000313" key="3">
    <source>
        <dbReference type="Proteomes" id="UP001369815"/>
    </source>
</evidence>
<dbReference type="SUPFAM" id="SSF53474">
    <property type="entry name" value="alpha/beta-Hydrolases"/>
    <property type="match status" value="1"/>
</dbReference>
<dbReference type="InterPro" id="IPR000073">
    <property type="entry name" value="AB_hydrolase_1"/>
</dbReference>
<comment type="caution">
    <text evidence="2">The sequence shown here is derived from an EMBL/GenBank/DDBJ whole genome shotgun (WGS) entry which is preliminary data.</text>
</comment>
<dbReference type="Gene3D" id="3.40.50.1820">
    <property type="entry name" value="alpha/beta hydrolase"/>
    <property type="match status" value="1"/>
</dbReference>
<dbReference type="InterPro" id="IPR029058">
    <property type="entry name" value="AB_hydrolase_fold"/>
</dbReference>
<evidence type="ECO:0000259" key="1">
    <source>
        <dbReference type="Pfam" id="PF00561"/>
    </source>
</evidence>
<proteinExistence type="predicted"/>
<dbReference type="PANTHER" id="PTHR43798:SF33">
    <property type="entry name" value="HYDROLASE, PUTATIVE (AFU_ORTHOLOGUE AFUA_2G14860)-RELATED"/>
    <property type="match status" value="1"/>
</dbReference>
<sequence>MAATQTVQVAHLAAKVGYAISNGKLDPLKPTWVLINSMCTSVEFYRPLLDSKALTSVANLVAIEPLGHGATACATEHFNYWDTALITLQALEALGVRKAYALGTSQGGWIIVRMALLAPEKILGLIPLGTSMDAETSETREKGCWDPVPFLQPFLEKWGNPNANFVVGDDWIQAVIGLGFGSAGTPQVLEFWTETLRHVYSGNEGRQKAPDGRHLSGGSADAVYTPVVAEEHSKLFTGSGDVQFNVLEGGAHFLVATNPKEVEEAILVMTSKA</sequence>
<dbReference type="PANTHER" id="PTHR43798">
    <property type="entry name" value="MONOACYLGLYCEROL LIPASE"/>
    <property type="match status" value="1"/>
</dbReference>
<organism evidence="2 3">
    <name type="scientific">Daldinia eschscholtzii</name>
    <dbReference type="NCBI Taxonomy" id="292717"/>
    <lineage>
        <taxon>Eukaryota</taxon>
        <taxon>Fungi</taxon>
        <taxon>Dikarya</taxon>
        <taxon>Ascomycota</taxon>
        <taxon>Pezizomycotina</taxon>
        <taxon>Sordariomycetes</taxon>
        <taxon>Xylariomycetidae</taxon>
        <taxon>Xylariales</taxon>
        <taxon>Hypoxylaceae</taxon>
        <taxon>Daldinia</taxon>
    </lineage>
</organism>
<gene>
    <name evidence="2" type="ORF">Daesc_005161</name>
</gene>
<evidence type="ECO:0000313" key="2">
    <source>
        <dbReference type="EMBL" id="KAK6952865.1"/>
    </source>
</evidence>
<reference evidence="2 3" key="1">
    <citation type="journal article" date="2024" name="Front Chem Biol">
        <title>Unveiling the potential of Daldinia eschscholtzii MFLUCC 19-0629 through bioactivity and bioinformatics studies for enhanced sustainable agriculture production.</title>
        <authorList>
            <person name="Brooks S."/>
            <person name="Weaver J.A."/>
            <person name="Klomchit A."/>
            <person name="Alharthi S.A."/>
            <person name="Onlamun T."/>
            <person name="Nurani R."/>
            <person name="Vong T.K."/>
            <person name="Alberti F."/>
            <person name="Greco C."/>
        </authorList>
    </citation>
    <scope>NUCLEOTIDE SEQUENCE [LARGE SCALE GENOMIC DNA]</scope>
    <source>
        <strain evidence="2">MFLUCC 19-0629</strain>
    </source>
</reference>
<dbReference type="GO" id="GO:0046464">
    <property type="term" value="P:acylglycerol catabolic process"/>
    <property type="evidence" value="ECO:0007669"/>
    <property type="project" value="TreeGrafter"/>
</dbReference>
<dbReference type="Pfam" id="PF00561">
    <property type="entry name" value="Abhydrolase_1"/>
    <property type="match status" value="1"/>
</dbReference>
<keyword evidence="3" id="KW-1185">Reference proteome</keyword>
<feature type="domain" description="AB hydrolase-1" evidence="1">
    <location>
        <begin position="33"/>
        <end position="162"/>
    </location>
</feature>
<dbReference type="AlphaFoldDB" id="A0AAX6MJP9"/>